<evidence type="ECO:0000313" key="8">
    <source>
        <dbReference type="EMBL" id="OIQ88306.1"/>
    </source>
</evidence>
<dbReference type="InterPro" id="IPR000891">
    <property type="entry name" value="PYR_CT"/>
</dbReference>
<dbReference type="GO" id="GO:0046951">
    <property type="term" value="P:ketone body biosynthetic process"/>
    <property type="evidence" value="ECO:0007669"/>
    <property type="project" value="TreeGrafter"/>
</dbReference>
<dbReference type="GO" id="GO:0046872">
    <property type="term" value="F:metal ion binding"/>
    <property type="evidence" value="ECO:0007669"/>
    <property type="project" value="UniProtKB-KW"/>
</dbReference>
<evidence type="ECO:0000256" key="2">
    <source>
        <dbReference type="ARBA" id="ARBA00009405"/>
    </source>
</evidence>
<dbReference type="FunFam" id="3.20.20.70:FF:000201">
    <property type="entry name" value="Hydroxymethylglutaryl-CoA lyase"/>
    <property type="match status" value="1"/>
</dbReference>
<comment type="catalytic activity">
    <reaction evidence="6">
        <text>(3S)-3-hydroxy-3-methylglutaryl-CoA = acetoacetate + acetyl-CoA</text>
        <dbReference type="Rhea" id="RHEA:24404"/>
        <dbReference type="ChEBI" id="CHEBI:13705"/>
        <dbReference type="ChEBI" id="CHEBI:43074"/>
        <dbReference type="ChEBI" id="CHEBI:57288"/>
        <dbReference type="EC" id="4.1.3.4"/>
    </reaction>
</comment>
<feature type="domain" description="Pyruvate carboxyltransferase" evidence="7">
    <location>
        <begin position="11"/>
        <end position="278"/>
    </location>
</feature>
<name>A0A1J5QYG3_9ZZZZ</name>
<proteinExistence type="inferred from homology"/>
<dbReference type="Pfam" id="PF00682">
    <property type="entry name" value="HMGL-like"/>
    <property type="match status" value="1"/>
</dbReference>
<evidence type="ECO:0000256" key="6">
    <source>
        <dbReference type="ARBA" id="ARBA00049877"/>
    </source>
</evidence>
<evidence type="ECO:0000256" key="5">
    <source>
        <dbReference type="ARBA" id="ARBA00023239"/>
    </source>
</evidence>
<dbReference type="Gene3D" id="3.20.20.70">
    <property type="entry name" value="Aldolase class I"/>
    <property type="match status" value="1"/>
</dbReference>
<dbReference type="PANTHER" id="PTHR42738:SF7">
    <property type="entry name" value="HYDROXYMETHYLGLUTARYL-COA LYASE"/>
    <property type="match status" value="1"/>
</dbReference>
<dbReference type="EMBL" id="MLJW01000377">
    <property type="protein sequence ID" value="OIQ88306.1"/>
    <property type="molecule type" value="Genomic_DNA"/>
</dbReference>
<dbReference type="NCBIfam" id="NF004283">
    <property type="entry name" value="PRK05692.1"/>
    <property type="match status" value="1"/>
</dbReference>
<dbReference type="UniPathway" id="UPA00896">
    <property type="reaction ID" value="UER00863"/>
</dbReference>
<dbReference type="PROSITE" id="PS50991">
    <property type="entry name" value="PYR_CT"/>
    <property type="match status" value="1"/>
</dbReference>
<evidence type="ECO:0000256" key="1">
    <source>
        <dbReference type="ARBA" id="ARBA00005143"/>
    </source>
</evidence>
<organism evidence="8">
    <name type="scientific">mine drainage metagenome</name>
    <dbReference type="NCBI Taxonomy" id="410659"/>
    <lineage>
        <taxon>unclassified sequences</taxon>
        <taxon>metagenomes</taxon>
        <taxon>ecological metagenomes</taxon>
    </lineage>
</organism>
<dbReference type="InterPro" id="IPR013785">
    <property type="entry name" value="Aldolase_TIM"/>
</dbReference>
<dbReference type="CDD" id="cd07938">
    <property type="entry name" value="DRE_TIM_HMGL"/>
    <property type="match status" value="1"/>
</dbReference>
<dbReference type="GO" id="GO:0004419">
    <property type="term" value="F:hydroxymethylglutaryl-CoA lyase activity"/>
    <property type="evidence" value="ECO:0007669"/>
    <property type="project" value="UniProtKB-EC"/>
</dbReference>
<reference evidence="8" key="1">
    <citation type="submission" date="2016-10" db="EMBL/GenBank/DDBJ databases">
        <title>Sequence of Gallionella enrichment culture.</title>
        <authorList>
            <person name="Poehlein A."/>
            <person name="Muehling M."/>
            <person name="Daniel R."/>
        </authorList>
    </citation>
    <scope>NUCLEOTIDE SEQUENCE</scope>
</reference>
<gene>
    <name evidence="8" type="primary">yngG_4</name>
    <name evidence="8" type="ORF">GALL_297890</name>
</gene>
<evidence type="ECO:0000256" key="3">
    <source>
        <dbReference type="ARBA" id="ARBA00012910"/>
    </source>
</evidence>
<dbReference type="InterPro" id="IPR043594">
    <property type="entry name" value="HMGL"/>
</dbReference>
<accession>A0A1J5QYG3</accession>
<dbReference type="PANTHER" id="PTHR42738">
    <property type="entry name" value="HYDROXYMETHYLGLUTARYL-COA LYASE"/>
    <property type="match status" value="1"/>
</dbReference>
<keyword evidence="5 8" id="KW-0456">Lyase</keyword>
<dbReference type="EC" id="4.1.3.4" evidence="3"/>
<evidence type="ECO:0000256" key="4">
    <source>
        <dbReference type="ARBA" id="ARBA00022723"/>
    </source>
</evidence>
<evidence type="ECO:0000259" key="7">
    <source>
        <dbReference type="PROSITE" id="PS50991"/>
    </source>
</evidence>
<comment type="pathway">
    <text evidence="1">Metabolic intermediate metabolism; (S)-3-hydroxy-3-methylglutaryl-CoA degradation; acetoacetate from (S)-3-hydroxy-3-methylglutaryl-CoA: step 1/1.</text>
</comment>
<comment type="similarity">
    <text evidence="2">Belongs to the HMG-CoA lyase family.</text>
</comment>
<dbReference type="AlphaFoldDB" id="A0A1J5QYG3"/>
<protein>
    <recommendedName>
        <fullName evidence="3">hydroxymethylglutaryl-CoA lyase</fullName>
        <ecNumber evidence="3">4.1.3.4</ecNumber>
    </recommendedName>
</protein>
<dbReference type="InterPro" id="IPR000138">
    <property type="entry name" value="HMG_CoA_lyase_AS"/>
</dbReference>
<dbReference type="SUPFAM" id="SSF51569">
    <property type="entry name" value="Aldolase"/>
    <property type="match status" value="1"/>
</dbReference>
<sequence>MNTTTALPRHVDVVEVGPRDGLQNEADPVPLETKVELIDLLSAAGFPNVEAAAFVSPKWVPQMADSASVMARIRRHPGTVYSALVPNVKGMEAALAAGAGEVVVFSAASEAFARRNINCSIAESIERFRPVAQAAKTAGLKLRGSISVALGCPYQGDVQPDAVADVARRMADLGCDSIDIADTIGVGTPGAVQAVFEAAAGVFPLDRLAGHFHDTYGQALANILAALQSGVSAFHASVAGLGGCPYAKGATGNVATEDVLYMLEGLGLRTGVDLGAVTEAGDFISRAIGRPNNSRAGRALLAKWSAQNANPTACAA</sequence>
<dbReference type="GO" id="GO:0006552">
    <property type="term" value="P:L-leucine catabolic process"/>
    <property type="evidence" value="ECO:0007669"/>
    <property type="project" value="TreeGrafter"/>
</dbReference>
<keyword evidence="4" id="KW-0479">Metal-binding</keyword>
<dbReference type="PROSITE" id="PS01062">
    <property type="entry name" value="HMG_COA_LYASE"/>
    <property type="match status" value="1"/>
</dbReference>
<comment type="caution">
    <text evidence="8">The sequence shown here is derived from an EMBL/GenBank/DDBJ whole genome shotgun (WGS) entry which is preliminary data.</text>
</comment>